<protein>
    <submittedName>
        <fullName evidence="3">ATP-binding protein</fullName>
    </submittedName>
</protein>
<accession>A0AAP6BLI2</accession>
<keyword evidence="1" id="KW-0418">Kinase</keyword>
<evidence type="ECO:0000313" key="3">
    <source>
        <dbReference type="EMBL" id="MDX2966916.1"/>
    </source>
</evidence>
<reference evidence="3 5" key="1">
    <citation type="journal article" date="2023" name="Microb. Genom.">
        <title>Mesoterricola silvestris gen. nov., sp. nov., Mesoterricola sediminis sp. nov., Geothrix oryzae sp. nov., Geothrix edaphica sp. nov., Geothrix rubra sp. nov., and Geothrix limicola sp. nov., six novel members of Acidobacteriota isolated from soils.</title>
        <authorList>
            <person name="Weisberg A.J."/>
            <person name="Pearce E."/>
            <person name="Kramer C.G."/>
            <person name="Chang J.H."/>
            <person name="Clarke C.R."/>
        </authorList>
    </citation>
    <scope>NUCLEOTIDE SEQUENCE</scope>
    <source>
        <strain evidence="4 5">NB05-1H</strain>
        <strain evidence="3">NRRL_B-16521</strain>
    </source>
</reference>
<dbReference type="InterPro" id="IPR036890">
    <property type="entry name" value="HATPase_C_sf"/>
</dbReference>
<dbReference type="SUPFAM" id="SSF55874">
    <property type="entry name" value="ATPase domain of HSP90 chaperone/DNA topoisomerase II/histidine kinase"/>
    <property type="match status" value="1"/>
</dbReference>
<evidence type="ECO:0000259" key="2">
    <source>
        <dbReference type="Pfam" id="PF13581"/>
    </source>
</evidence>
<dbReference type="EMBL" id="JARAWC010000073">
    <property type="protein sequence ID" value="MDX2966916.1"/>
    <property type="molecule type" value="Genomic_DNA"/>
</dbReference>
<comment type="caution">
    <text evidence="3">The sequence shown here is derived from an EMBL/GenBank/DDBJ whole genome shotgun (WGS) entry which is preliminary data.</text>
</comment>
<keyword evidence="5" id="KW-1185">Reference proteome</keyword>
<feature type="domain" description="Histidine kinase/HSP90-like ATPase" evidence="2">
    <location>
        <begin position="14"/>
        <end position="109"/>
    </location>
</feature>
<dbReference type="GO" id="GO:0005524">
    <property type="term" value="F:ATP binding"/>
    <property type="evidence" value="ECO:0007669"/>
    <property type="project" value="UniProtKB-KW"/>
</dbReference>
<evidence type="ECO:0000313" key="4">
    <source>
        <dbReference type="EMBL" id="MDX3026018.1"/>
    </source>
</evidence>
<dbReference type="GeneID" id="69805216"/>
<organism evidence="3 6">
    <name type="scientific">Streptomyces acidiscabies</name>
    <dbReference type="NCBI Taxonomy" id="42234"/>
    <lineage>
        <taxon>Bacteria</taxon>
        <taxon>Bacillati</taxon>
        <taxon>Actinomycetota</taxon>
        <taxon>Actinomycetes</taxon>
        <taxon>Kitasatosporales</taxon>
        <taxon>Streptomycetaceae</taxon>
        <taxon>Streptomyces</taxon>
    </lineage>
</organism>
<dbReference type="PANTHER" id="PTHR35526">
    <property type="entry name" value="ANTI-SIGMA-F FACTOR RSBW-RELATED"/>
    <property type="match status" value="1"/>
</dbReference>
<gene>
    <name evidence="3" type="ORF">PV399_45560</name>
    <name evidence="4" type="ORF">PV666_50420</name>
</gene>
<proteinExistence type="predicted"/>
<dbReference type="CDD" id="cd16936">
    <property type="entry name" value="HATPase_RsbW-like"/>
    <property type="match status" value="1"/>
</dbReference>
<evidence type="ECO:0000256" key="1">
    <source>
        <dbReference type="ARBA" id="ARBA00022527"/>
    </source>
</evidence>
<name>A0AAP6BLI2_9ACTN</name>
<keyword evidence="3" id="KW-0067">ATP-binding</keyword>
<dbReference type="InterPro" id="IPR050267">
    <property type="entry name" value="Anti-sigma-factor_SerPK"/>
</dbReference>
<dbReference type="PANTHER" id="PTHR35526:SF3">
    <property type="entry name" value="ANTI-SIGMA-F FACTOR RSBW"/>
    <property type="match status" value="1"/>
</dbReference>
<dbReference type="GO" id="GO:0004674">
    <property type="term" value="F:protein serine/threonine kinase activity"/>
    <property type="evidence" value="ECO:0007669"/>
    <property type="project" value="UniProtKB-KW"/>
</dbReference>
<keyword evidence="1" id="KW-0808">Transferase</keyword>
<dbReference type="AlphaFoldDB" id="A0AAP6BLI2"/>
<dbReference type="Proteomes" id="UP001282288">
    <property type="component" value="Unassembled WGS sequence"/>
</dbReference>
<dbReference type="Gene3D" id="3.30.565.10">
    <property type="entry name" value="Histidine kinase-like ATPase, C-terminal domain"/>
    <property type="match status" value="1"/>
</dbReference>
<dbReference type="InterPro" id="IPR003594">
    <property type="entry name" value="HATPase_dom"/>
</dbReference>
<dbReference type="RefSeq" id="WP_010358443.1">
    <property type="nucleotide sequence ID" value="NZ_BCMK01000131.1"/>
</dbReference>
<keyword evidence="1" id="KW-0723">Serine/threonine-protein kinase</keyword>
<keyword evidence="3" id="KW-0547">Nucleotide-binding</keyword>
<evidence type="ECO:0000313" key="6">
    <source>
        <dbReference type="Proteomes" id="UP001282288"/>
    </source>
</evidence>
<sequence length="142" mass="15043">MSRVEWSVTLVNDDQAAGRARRVIRDAMAAGEYDAEVTDAAVLVVSELVTNATRHAPGTARVEVRFTVTDEELVVEVYDGNPGRPVRRTAPADAECGRGLDIVEAVTAEYGGCLGARTAGRGKYVFATLKLTPVPSPSGGPR</sequence>
<dbReference type="Pfam" id="PF13581">
    <property type="entry name" value="HATPase_c_2"/>
    <property type="match status" value="1"/>
</dbReference>
<dbReference type="Proteomes" id="UP001272987">
    <property type="component" value="Unassembled WGS sequence"/>
</dbReference>
<evidence type="ECO:0000313" key="5">
    <source>
        <dbReference type="Proteomes" id="UP001272987"/>
    </source>
</evidence>
<dbReference type="EMBL" id="JARAWP010000065">
    <property type="protein sequence ID" value="MDX3026018.1"/>
    <property type="molecule type" value="Genomic_DNA"/>
</dbReference>